<comment type="caution">
    <text evidence="3">The sequence shown here is derived from an EMBL/GenBank/DDBJ whole genome shotgun (WGS) entry which is preliminary data.</text>
</comment>
<feature type="signal peptide" evidence="2">
    <location>
        <begin position="1"/>
        <end position="23"/>
    </location>
</feature>
<evidence type="ECO:0000313" key="4">
    <source>
        <dbReference type="Proteomes" id="UP001176429"/>
    </source>
</evidence>
<protein>
    <recommendedName>
        <fullName evidence="5">DUF4142 domain-containing protein</fullName>
    </recommendedName>
</protein>
<keyword evidence="2" id="KW-0732">Signal</keyword>
<accession>A0ABT9BHM1</accession>
<evidence type="ECO:0000256" key="2">
    <source>
        <dbReference type="SAM" id="SignalP"/>
    </source>
</evidence>
<gene>
    <name evidence="3" type="ORF">Q5H93_17315</name>
</gene>
<feature type="chain" id="PRO_5047059584" description="DUF4142 domain-containing protein" evidence="2">
    <location>
        <begin position="24"/>
        <end position="246"/>
    </location>
</feature>
<evidence type="ECO:0000313" key="3">
    <source>
        <dbReference type="EMBL" id="MDO7876507.1"/>
    </source>
</evidence>
<dbReference type="Proteomes" id="UP001176429">
    <property type="component" value="Unassembled WGS sequence"/>
</dbReference>
<proteinExistence type="predicted"/>
<evidence type="ECO:0008006" key="5">
    <source>
        <dbReference type="Google" id="ProtNLM"/>
    </source>
</evidence>
<dbReference type="EMBL" id="JAUQSY010000012">
    <property type="protein sequence ID" value="MDO7876507.1"/>
    <property type="molecule type" value="Genomic_DNA"/>
</dbReference>
<evidence type="ECO:0000256" key="1">
    <source>
        <dbReference type="SAM" id="MobiDB-lite"/>
    </source>
</evidence>
<reference evidence="3" key="1">
    <citation type="submission" date="2023-07" db="EMBL/GenBank/DDBJ databases">
        <authorList>
            <person name="Kim M.K."/>
        </authorList>
    </citation>
    <scope>NUCLEOTIDE SEQUENCE</scope>
    <source>
        <strain evidence="3">ASUV-10-1</strain>
    </source>
</reference>
<dbReference type="InterPro" id="IPR046505">
    <property type="entry name" value="DUF6683"/>
</dbReference>
<keyword evidence="4" id="KW-1185">Reference proteome</keyword>
<dbReference type="RefSeq" id="WP_305007876.1">
    <property type="nucleotide sequence ID" value="NZ_JAUQSY010000012.1"/>
</dbReference>
<organism evidence="3 4">
    <name type="scientific">Hymenobacter aranciens</name>
    <dbReference type="NCBI Taxonomy" id="3063996"/>
    <lineage>
        <taxon>Bacteria</taxon>
        <taxon>Pseudomonadati</taxon>
        <taxon>Bacteroidota</taxon>
        <taxon>Cytophagia</taxon>
        <taxon>Cytophagales</taxon>
        <taxon>Hymenobacteraceae</taxon>
        <taxon>Hymenobacter</taxon>
    </lineage>
</organism>
<name>A0ABT9BHM1_9BACT</name>
<feature type="region of interest" description="Disordered" evidence="1">
    <location>
        <begin position="55"/>
        <end position="85"/>
    </location>
</feature>
<dbReference type="Pfam" id="PF20388">
    <property type="entry name" value="DUF6683"/>
    <property type="match status" value="1"/>
</dbReference>
<sequence>MTRTLFFGAALLLGLAAAPAARAQSVELTMDIFTSSVLSQTTTLLNQNALEASYRNSGRTAGASGRSSTRAARPAASTAFTPTPAARQQALAQQNAGKPAATAQQFTAAFGPGGSTDYTVLYRKLLAGSGLRENDVADAFAAYLVATYRVAHGEAPAGALLPASGSAGVRRQFAPAVANVLSGKSATAAAALGEYLKLQTALLAVGAQGSPASLVAFRRNVASTLKQRFQLDVMQLTLTSQGLVKQ</sequence>
<feature type="compositionally biased region" description="Low complexity" evidence="1">
    <location>
        <begin position="57"/>
        <end position="85"/>
    </location>
</feature>